<name>A0A266NDJ4_9PSED</name>
<dbReference type="EMBL" id="NQKI01000005">
    <property type="protein sequence ID" value="OZY60586.1"/>
    <property type="molecule type" value="Genomic_DNA"/>
</dbReference>
<evidence type="ECO:0000313" key="2">
    <source>
        <dbReference type="EMBL" id="OZY60586.1"/>
    </source>
</evidence>
<dbReference type="AlphaFoldDB" id="A0A266NDJ4"/>
<accession>A0A266NDJ4</accession>
<reference evidence="2 3" key="1">
    <citation type="submission" date="2017-08" db="EMBL/GenBank/DDBJ databases">
        <title>Genomic and metabolic characterisation of spoilage-associated Pseudomonas species.</title>
        <authorList>
            <person name="Stanborough T."/>
            <person name="Fegan N."/>
            <person name="Powell S.M."/>
            <person name="Singh T."/>
            <person name="Tamplin M.L."/>
            <person name="Chandry P.S."/>
        </authorList>
    </citation>
    <scope>NUCLEOTIDE SEQUENCE [LARGE SCALE GENOMIC DNA]</scope>
    <source>
        <strain evidence="2 3">L1802</strain>
    </source>
</reference>
<evidence type="ECO:0008006" key="4">
    <source>
        <dbReference type="Google" id="ProtNLM"/>
    </source>
</evidence>
<sequence>MTIRSRRPCRWAQLIPWALLGWACMSSGAEKLTWLMRDLPPLTVFEGPQKGQGVIDQLMPFLIANLPEYEHVVVQVNRARAMQMLQDPTLTCDPALVWNPARARSIAYSAPVMGLHSNGLVIRSSDQPKIAPYVTDHAVDLKRMLNAQGMRLGVVAKRSYGMWIDEQLAHSEDRQVFVHHGNDALGSLLQMQHAGRLEGVLGYWPEIQSKSRQQGLPYETLLFYRILGAPAYQPIYIGCSDTPAGHEALVRINRALATLGPDALREAEARWQEPGQPDDYLNGQTAPPKRPLSR</sequence>
<dbReference type="OrthoDB" id="8480452at2"/>
<protein>
    <recommendedName>
        <fullName evidence="4">TIGR02285 family protein</fullName>
    </recommendedName>
</protein>
<gene>
    <name evidence="2" type="ORF">CJF39_05205</name>
</gene>
<organism evidence="2 3">
    <name type="scientific">Pseudomonas lundensis</name>
    <dbReference type="NCBI Taxonomy" id="86185"/>
    <lineage>
        <taxon>Bacteria</taxon>
        <taxon>Pseudomonadati</taxon>
        <taxon>Pseudomonadota</taxon>
        <taxon>Gammaproteobacteria</taxon>
        <taxon>Pseudomonadales</taxon>
        <taxon>Pseudomonadaceae</taxon>
        <taxon>Pseudomonas</taxon>
    </lineage>
</organism>
<evidence type="ECO:0000313" key="3">
    <source>
        <dbReference type="Proteomes" id="UP000215788"/>
    </source>
</evidence>
<dbReference type="NCBIfam" id="TIGR02285">
    <property type="entry name" value="TIGR02285 family protein"/>
    <property type="match status" value="1"/>
</dbReference>
<dbReference type="SUPFAM" id="SSF53850">
    <property type="entry name" value="Periplasmic binding protein-like II"/>
    <property type="match status" value="1"/>
</dbReference>
<comment type="caution">
    <text evidence="2">The sequence shown here is derived from an EMBL/GenBank/DDBJ whole genome shotgun (WGS) entry which is preliminary data.</text>
</comment>
<feature type="region of interest" description="Disordered" evidence="1">
    <location>
        <begin position="270"/>
        <end position="294"/>
    </location>
</feature>
<dbReference type="Proteomes" id="UP000215788">
    <property type="component" value="Unassembled WGS sequence"/>
</dbReference>
<evidence type="ECO:0000256" key="1">
    <source>
        <dbReference type="SAM" id="MobiDB-lite"/>
    </source>
</evidence>
<proteinExistence type="predicted"/>
<dbReference type="InterPro" id="IPR011972">
    <property type="entry name" value="CHP02285"/>
</dbReference>
<dbReference type="RefSeq" id="WP_094992469.1">
    <property type="nucleotide sequence ID" value="NZ_NQKI01000005.1"/>
</dbReference>